<proteinExistence type="predicted"/>
<gene>
    <name evidence="2" type="ORF">HCN51_36290</name>
</gene>
<keyword evidence="1" id="KW-1133">Transmembrane helix</keyword>
<evidence type="ECO:0000313" key="2">
    <source>
        <dbReference type="EMBL" id="NJP94835.1"/>
    </source>
</evidence>
<keyword evidence="1" id="KW-0472">Membrane</keyword>
<keyword evidence="3" id="KW-1185">Reference proteome</keyword>
<evidence type="ECO:0008006" key="4">
    <source>
        <dbReference type="Google" id="ProtNLM"/>
    </source>
</evidence>
<keyword evidence="1" id="KW-0812">Transmembrane</keyword>
<sequence>MESYQGDLQLFMGAVVTITSLSGVIPYVLPIAGLMSTLIADPAEQHRAAEQWLDETPTGIGPEYGPSAPSAPAVHTEGVSDLTYVRNELKRLSSQIGESEDWQGRAYTSFLDKVAEFDGHLQTLENNRIGCGNTLKCSATAFHALTMICVALAGILVALAAYVIVVRPTPAGPAAEAQAISLVGKMHVSLSNVIRNHWKLVLKVGLILSGAGVTLNQLTRDLPLVKPVSAAKPDLLEARAIWDPAQADIVDDPQAAFDPSAIKSPSPLPELGW</sequence>
<feature type="transmembrane region" description="Helical" evidence="1">
    <location>
        <begin position="12"/>
        <end position="29"/>
    </location>
</feature>
<dbReference type="EMBL" id="JAATEP010000032">
    <property type="protein sequence ID" value="NJP94835.1"/>
    <property type="molecule type" value="Genomic_DNA"/>
</dbReference>
<protein>
    <recommendedName>
        <fullName evidence="4">ESX-1 secretion-associated protein EspA/EspE-like domain-containing protein</fullName>
    </recommendedName>
</protein>
<dbReference type="Proteomes" id="UP000696294">
    <property type="component" value="Unassembled WGS sequence"/>
</dbReference>
<reference evidence="2 3" key="1">
    <citation type="submission" date="2020-03" db="EMBL/GenBank/DDBJ databases">
        <title>WGS of actinomycetes isolated from Thailand.</title>
        <authorList>
            <person name="Thawai C."/>
        </authorList>
    </citation>
    <scope>NUCLEOTIDE SEQUENCE [LARGE SCALE GENOMIC DNA]</scope>
    <source>
        <strain evidence="2 3">FMUSA5-5</strain>
    </source>
</reference>
<organism evidence="2 3">
    <name type="scientific">Nonomuraea composti</name>
    <dbReference type="NCBI Taxonomy" id="2720023"/>
    <lineage>
        <taxon>Bacteria</taxon>
        <taxon>Bacillati</taxon>
        <taxon>Actinomycetota</taxon>
        <taxon>Actinomycetes</taxon>
        <taxon>Streptosporangiales</taxon>
        <taxon>Streptosporangiaceae</taxon>
        <taxon>Nonomuraea</taxon>
    </lineage>
</organism>
<feature type="transmembrane region" description="Helical" evidence="1">
    <location>
        <begin position="144"/>
        <end position="165"/>
    </location>
</feature>
<comment type="caution">
    <text evidence="2">The sequence shown here is derived from an EMBL/GenBank/DDBJ whole genome shotgun (WGS) entry which is preliminary data.</text>
</comment>
<accession>A0ABX1BE59</accession>
<evidence type="ECO:0000256" key="1">
    <source>
        <dbReference type="SAM" id="Phobius"/>
    </source>
</evidence>
<name>A0ABX1BE59_9ACTN</name>
<evidence type="ECO:0000313" key="3">
    <source>
        <dbReference type="Proteomes" id="UP000696294"/>
    </source>
</evidence>
<dbReference type="RefSeq" id="WP_168016009.1">
    <property type="nucleotide sequence ID" value="NZ_JAATEP010000032.1"/>
</dbReference>